<feature type="compositionally biased region" description="Low complexity" evidence="1">
    <location>
        <begin position="93"/>
        <end position="105"/>
    </location>
</feature>
<feature type="compositionally biased region" description="Low complexity" evidence="1">
    <location>
        <begin position="1"/>
        <end position="30"/>
    </location>
</feature>
<dbReference type="GO" id="GO:0015979">
    <property type="term" value="P:photosynthesis"/>
    <property type="evidence" value="ECO:0007669"/>
    <property type="project" value="InterPro"/>
</dbReference>
<feature type="compositionally biased region" description="Basic and acidic residues" evidence="1">
    <location>
        <begin position="32"/>
        <end position="44"/>
    </location>
</feature>
<dbReference type="SUPFAM" id="SSF55724">
    <property type="entry name" value="Mog1p/PsbP-like"/>
    <property type="match status" value="1"/>
</dbReference>
<protein>
    <submittedName>
        <fullName evidence="3">PsbP domain-containing protein</fullName>
    </submittedName>
</protein>
<dbReference type="Pfam" id="PF01789">
    <property type="entry name" value="PsbP"/>
    <property type="match status" value="1"/>
</dbReference>
<feature type="region of interest" description="Disordered" evidence="1">
    <location>
        <begin position="1"/>
        <end position="48"/>
    </location>
</feature>
<dbReference type="STRING" id="1764295.A0A5B8MV29"/>
<dbReference type="PANTHER" id="PTHR31407:SF15">
    <property type="entry name" value="PSBP DOMAIN-CONTAINING PROTEIN 1, CHLOROPLASTIC"/>
    <property type="match status" value="1"/>
</dbReference>
<dbReference type="InterPro" id="IPR002683">
    <property type="entry name" value="PsbP_C"/>
</dbReference>
<dbReference type="AlphaFoldDB" id="A0A5B8MV29"/>
<dbReference type="Gene3D" id="3.40.1000.10">
    <property type="entry name" value="Mog1/PsbP, alpha/beta/alpha sandwich"/>
    <property type="match status" value="1"/>
</dbReference>
<gene>
    <name evidence="3" type="ORF">A3770_10p57780</name>
</gene>
<evidence type="ECO:0000313" key="4">
    <source>
        <dbReference type="Proteomes" id="UP000316726"/>
    </source>
</evidence>
<dbReference type="GO" id="GO:0019898">
    <property type="term" value="C:extrinsic component of membrane"/>
    <property type="evidence" value="ECO:0007669"/>
    <property type="project" value="InterPro"/>
</dbReference>
<feature type="region of interest" description="Disordered" evidence="1">
    <location>
        <begin position="88"/>
        <end position="116"/>
    </location>
</feature>
<proteinExistence type="predicted"/>
<evidence type="ECO:0000256" key="1">
    <source>
        <dbReference type="SAM" id="MobiDB-lite"/>
    </source>
</evidence>
<dbReference type="PANTHER" id="PTHR31407">
    <property type="match status" value="1"/>
</dbReference>
<evidence type="ECO:0000313" key="3">
    <source>
        <dbReference type="EMBL" id="QDZ23260.1"/>
    </source>
</evidence>
<keyword evidence="4" id="KW-1185">Reference proteome</keyword>
<name>A0A5B8MV29_9CHLO</name>
<accession>A0A5B8MV29</accession>
<evidence type="ECO:0000259" key="2">
    <source>
        <dbReference type="Pfam" id="PF01789"/>
    </source>
</evidence>
<dbReference type="Proteomes" id="UP000316726">
    <property type="component" value="Chromosome 10"/>
</dbReference>
<dbReference type="GO" id="GO:0009654">
    <property type="term" value="C:photosystem II oxygen evolving complex"/>
    <property type="evidence" value="ECO:0007669"/>
    <property type="project" value="InterPro"/>
</dbReference>
<feature type="domain" description="PsbP C-terminal" evidence="2">
    <location>
        <begin position="128"/>
        <end position="302"/>
    </location>
</feature>
<dbReference type="EMBL" id="CP031043">
    <property type="protein sequence ID" value="QDZ23260.1"/>
    <property type="molecule type" value="Genomic_DNA"/>
</dbReference>
<reference evidence="3 4" key="1">
    <citation type="submission" date="2018-07" db="EMBL/GenBank/DDBJ databases">
        <title>The complete nuclear genome of the prasinophyte Chloropicon primus (CCMP1205).</title>
        <authorList>
            <person name="Pombert J.-F."/>
            <person name="Otis C."/>
            <person name="Turmel M."/>
            <person name="Lemieux C."/>
        </authorList>
    </citation>
    <scope>NUCLEOTIDE SEQUENCE [LARGE SCALE GENOMIC DNA]</scope>
    <source>
        <strain evidence="3 4">CCMP1205</strain>
    </source>
</reference>
<dbReference type="GO" id="GO:0005509">
    <property type="term" value="F:calcium ion binding"/>
    <property type="evidence" value="ECO:0007669"/>
    <property type="project" value="InterPro"/>
</dbReference>
<sequence>MRTTTATTTARWLGREGTPGRARPGARALASCREEGLGSDRTPGEESGAVVSVGRREALVRKAAVLGASSLLVLGRAERGASTALAVEEEGATVEGEATTATVGAPSSPPAEEDFITKTPEPEDWYGFEDIYDNYFVSLPPEWNVVTTSGADMFYKNTENVEQNLFVELSSKSFSKYKSLPDDFGSPSQCAETFLSKYMDEFVSTRLGITRQGRVVAAAERTKAEDGGRLFYDFLINIDSYAARNQYGITSGERKQSKEWDRYFLTTVGIQGERLLVLRIQCSKEDYPKDRERLLHILHSFQLKANNDFESAPGFVPDNLRGKKKPSKKLQ</sequence>
<dbReference type="OrthoDB" id="2020255at2759"/>
<dbReference type="InterPro" id="IPR016123">
    <property type="entry name" value="Mog1/PsbP_a/b/a-sand"/>
</dbReference>
<organism evidence="3 4">
    <name type="scientific">Chloropicon primus</name>
    <dbReference type="NCBI Taxonomy" id="1764295"/>
    <lineage>
        <taxon>Eukaryota</taxon>
        <taxon>Viridiplantae</taxon>
        <taxon>Chlorophyta</taxon>
        <taxon>Chloropicophyceae</taxon>
        <taxon>Chloropicales</taxon>
        <taxon>Chloropicaceae</taxon>
        <taxon>Chloropicon</taxon>
    </lineage>
</organism>